<gene>
    <name evidence="2" type="ORF">ENT77_05065</name>
</gene>
<evidence type="ECO:0000313" key="2">
    <source>
        <dbReference type="EMBL" id="HGU40553.1"/>
    </source>
</evidence>
<name>A0A7C4GIG9_9BACT</name>
<feature type="region of interest" description="Disordered" evidence="1">
    <location>
        <begin position="51"/>
        <end position="71"/>
    </location>
</feature>
<sequence>MHVKILTQDTSKDKELEKVIRTYLLSYAEDKSVKALVAQTENAMMKIKPTTTTIPQQKQTTTPQPTQPQLQPTKGKWILKITAGNELAKTGAVYLKGQEKGKT</sequence>
<comment type="caution">
    <text evidence="2">The sequence shown here is derived from an EMBL/GenBank/DDBJ whole genome shotgun (WGS) entry which is preliminary data.</text>
</comment>
<dbReference type="AlphaFoldDB" id="A0A7C4GIG9"/>
<proteinExistence type="predicted"/>
<reference evidence="2" key="1">
    <citation type="journal article" date="2020" name="mSystems">
        <title>Genome- and Community-Level Interaction Insights into Carbon Utilization and Element Cycling Functions of Hydrothermarchaeota in Hydrothermal Sediment.</title>
        <authorList>
            <person name="Zhou Z."/>
            <person name="Liu Y."/>
            <person name="Xu W."/>
            <person name="Pan J."/>
            <person name="Luo Z.H."/>
            <person name="Li M."/>
        </authorList>
    </citation>
    <scope>NUCLEOTIDE SEQUENCE [LARGE SCALE GENOMIC DNA]</scope>
    <source>
        <strain evidence="2">SpSt-609</strain>
    </source>
</reference>
<evidence type="ECO:0000256" key="1">
    <source>
        <dbReference type="SAM" id="MobiDB-lite"/>
    </source>
</evidence>
<dbReference type="EMBL" id="DSZY01000024">
    <property type="protein sequence ID" value="HGU40553.1"/>
    <property type="molecule type" value="Genomic_DNA"/>
</dbReference>
<accession>A0A7C4GIG9</accession>
<organism evidence="2">
    <name type="scientific">Fervidobacterium thailandense</name>
    <dbReference type="NCBI Taxonomy" id="1008305"/>
    <lineage>
        <taxon>Bacteria</taxon>
        <taxon>Thermotogati</taxon>
        <taxon>Thermotogota</taxon>
        <taxon>Thermotogae</taxon>
        <taxon>Thermotogales</taxon>
        <taxon>Fervidobacteriaceae</taxon>
        <taxon>Fervidobacterium</taxon>
    </lineage>
</organism>
<protein>
    <submittedName>
        <fullName evidence="2">Uncharacterized protein</fullName>
    </submittedName>
</protein>